<dbReference type="Pfam" id="PF04480">
    <property type="entry name" value="DUF559"/>
    <property type="match status" value="1"/>
</dbReference>
<organism evidence="3 4">
    <name type="scientific">Pseudonocardia alni subsp. carboxydivorans</name>
    <dbReference type="NCBI Taxonomy" id="415010"/>
    <lineage>
        <taxon>Bacteria</taxon>
        <taxon>Bacillati</taxon>
        <taxon>Actinomycetota</taxon>
        <taxon>Actinomycetes</taxon>
        <taxon>Pseudonocardiales</taxon>
        <taxon>Pseudonocardiaceae</taxon>
        <taxon>Pseudonocardia</taxon>
    </lineage>
</organism>
<evidence type="ECO:0000313" key="4">
    <source>
        <dbReference type="Proteomes" id="UP001367513"/>
    </source>
</evidence>
<reference evidence="3 4" key="1">
    <citation type="submission" date="2024-03" db="EMBL/GenBank/DDBJ databases">
        <title>Draft genome sequence of Pseudonocardia carboxydivorans JCM 14827.</title>
        <authorList>
            <person name="Duangmal K."/>
        </authorList>
    </citation>
    <scope>NUCLEOTIDE SEQUENCE [LARGE SCALE GENOMIC DNA]</scope>
    <source>
        <strain evidence="3 4">JCM 14827</strain>
    </source>
</reference>
<sequence>MEEPFRGSEAVARGIVTPARLRGPRFVRLFPDVYVSAAVPMTPVLRARAASVYAGPLGAASAYSAAEILGASCGPWTAPAELVAPRRIRPRPDLLAHQGVPLEPGLCDGVRVTSPRATAWALCRRLELVDAVVALDALAARRRDRRVFVPVQGTPAPEQRRLSGMTAPCPGFDPADLLVLRSLYPHSRGSARLDRVVALADPRAESPPETRLRLLLVLSGLPVPQVQFPLYDARGRPWARFDLAYPDALLAVEYDGAHHDDPLDRRRDTRTAALGWQTLRITADGLTRNAGRTVGTIRALLAQRTHLASPRPAPAPRPRSRPRPPSIST</sequence>
<gene>
    <name evidence="3" type="ORF">WG925_18585</name>
</gene>
<evidence type="ECO:0000313" key="3">
    <source>
        <dbReference type="EMBL" id="MEK6465751.1"/>
    </source>
</evidence>
<dbReference type="RefSeq" id="WP_346105604.1">
    <property type="nucleotide sequence ID" value="NZ_BAAAOD010000045.1"/>
</dbReference>
<name>A0ABU9AH73_PSEA5</name>
<dbReference type="Proteomes" id="UP001367513">
    <property type="component" value="Unassembled WGS sequence"/>
</dbReference>
<feature type="region of interest" description="Disordered" evidence="1">
    <location>
        <begin position="304"/>
        <end position="329"/>
    </location>
</feature>
<protein>
    <submittedName>
        <fullName evidence="3">DUF559 domain-containing protein</fullName>
    </submittedName>
</protein>
<evidence type="ECO:0000256" key="1">
    <source>
        <dbReference type="SAM" id="MobiDB-lite"/>
    </source>
</evidence>
<dbReference type="InterPro" id="IPR007569">
    <property type="entry name" value="DUF559"/>
</dbReference>
<keyword evidence="4" id="KW-1185">Reference proteome</keyword>
<comment type="caution">
    <text evidence="3">The sequence shown here is derived from an EMBL/GenBank/DDBJ whole genome shotgun (WGS) entry which is preliminary data.</text>
</comment>
<accession>A0ABU9AH73</accession>
<dbReference type="SUPFAM" id="SSF52980">
    <property type="entry name" value="Restriction endonuclease-like"/>
    <property type="match status" value="1"/>
</dbReference>
<proteinExistence type="predicted"/>
<feature type="domain" description="DUF559" evidence="2">
    <location>
        <begin position="247"/>
        <end position="300"/>
    </location>
</feature>
<dbReference type="EMBL" id="JBBPIX010000010">
    <property type="protein sequence ID" value="MEK6465751.1"/>
    <property type="molecule type" value="Genomic_DNA"/>
</dbReference>
<evidence type="ECO:0000259" key="2">
    <source>
        <dbReference type="Pfam" id="PF04480"/>
    </source>
</evidence>
<dbReference type="InterPro" id="IPR011335">
    <property type="entry name" value="Restrct_endonuc-II-like"/>
</dbReference>